<dbReference type="GO" id="GO:0016887">
    <property type="term" value="F:ATP hydrolysis activity"/>
    <property type="evidence" value="ECO:0007669"/>
    <property type="project" value="InterPro"/>
</dbReference>
<keyword evidence="4" id="KW-0067">ATP-binding</keyword>
<comment type="caution">
    <text evidence="8">The sequence shown here is derived from an EMBL/GenBank/DDBJ whole genome shotgun (WGS) entry which is preliminary data.</text>
</comment>
<accession>A0AAV2R7H8</accession>
<evidence type="ECO:0000256" key="4">
    <source>
        <dbReference type="ARBA" id="ARBA00022840"/>
    </source>
</evidence>
<feature type="coiled-coil region" evidence="5">
    <location>
        <begin position="167"/>
        <end position="194"/>
    </location>
</feature>
<dbReference type="GO" id="GO:0005524">
    <property type="term" value="F:ATP binding"/>
    <property type="evidence" value="ECO:0007669"/>
    <property type="project" value="UniProtKB-KW"/>
</dbReference>
<feature type="compositionally biased region" description="Low complexity" evidence="6">
    <location>
        <begin position="43"/>
        <end position="54"/>
    </location>
</feature>
<proteinExistence type="inferred from homology"/>
<dbReference type="FunFam" id="3.40.50.300:FF:000104">
    <property type="entry name" value="ATP-binding cassette sub-family F member 3"/>
    <property type="match status" value="1"/>
</dbReference>
<dbReference type="AlphaFoldDB" id="A0AAV2R7H8"/>
<dbReference type="InterPro" id="IPR050611">
    <property type="entry name" value="ABCF"/>
</dbReference>
<evidence type="ECO:0000313" key="9">
    <source>
        <dbReference type="Proteomes" id="UP001497623"/>
    </source>
</evidence>
<dbReference type="InterPro" id="IPR027417">
    <property type="entry name" value="P-loop_NTPase"/>
</dbReference>
<dbReference type="EMBL" id="CAXKWB010017362">
    <property type="protein sequence ID" value="CAL4118679.1"/>
    <property type="molecule type" value="Genomic_DNA"/>
</dbReference>
<dbReference type="Proteomes" id="UP001497623">
    <property type="component" value="Unassembled WGS sequence"/>
</dbReference>
<dbReference type="InterPro" id="IPR003593">
    <property type="entry name" value="AAA+_ATPase"/>
</dbReference>
<feature type="domain" description="ABC transporter" evidence="7">
    <location>
        <begin position="95"/>
        <end position="336"/>
    </location>
</feature>
<dbReference type="InterPro" id="IPR017871">
    <property type="entry name" value="ABC_transporter-like_CS"/>
</dbReference>
<name>A0AAV2R7H8_MEGNR</name>
<gene>
    <name evidence="8" type="ORF">MNOR_LOCUS21507</name>
</gene>
<feature type="compositionally biased region" description="Basic and acidic residues" evidence="6">
    <location>
        <begin position="1"/>
        <end position="18"/>
    </location>
</feature>
<dbReference type="PROSITE" id="PS50893">
    <property type="entry name" value="ABC_TRANSPORTER_2"/>
    <property type="match status" value="2"/>
</dbReference>
<feature type="region of interest" description="Disordered" evidence="6">
    <location>
        <begin position="1"/>
        <end position="54"/>
    </location>
</feature>
<dbReference type="Pfam" id="PF00005">
    <property type="entry name" value="ABC_tran"/>
    <property type="match status" value="2"/>
</dbReference>
<dbReference type="PANTHER" id="PTHR19211">
    <property type="entry name" value="ATP-BINDING TRANSPORT PROTEIN-RELATED"/>
    <property type="match status" value="1"/>
</dbReference>
<evidence type="ECO:0000259" key="7">
    <source>
        <dbReference type="PROSITE" id="PS50893"/>
    </source>
</evidence>
<evidence type="ECO:0000256" key="6">
    <source>
        <dbReference type="SAM" id="MobiDB-lite"/>
    </source>
</evidence>
<organism evidence="8 9">
    <name type="scientific">Meganyctiphanes norvegica</name>
    <name type="common">Northern krill</name>
    <name type="synonym">Thysanopoda norvegica</name>
    <dbReference type="NCBI Taxonomy" id="48144"/>
    <lineage>
        <taxon>Eukaryota</taxon>
        <taxon>Metazoa</taxon>
        <taxon>Ecdysozoa</taxon>
        <taxon>Arthropoda</taxon>
        <taxon>Crustacea</taxon>
        <taxon>Multicrustacea</taxon>
        <taxon>Malacostraca</taxon>
        <taxon>Eumalacostraca</taxon>
        <taxon>Eucarida</taxon>
        <taxon>Euphausiacea</taxon>
        <taxon>Euphausiidae</taxon>
        <taxon>Meganyctiphanes</taxon>
    </lineage>
</organism>
<dbReference type="PROSITE" id="PS00211">
    <property type="entry name" value="ABC_TRANSPORTER_1"/>
    <property type="match status" value="1"/>
</dbReference>
<sequence>MPSDAKKKRDQKKKDAAKNRATGKIIKDKEPENEASQKNSRETTPITNGTAATNGTNELSAEELLCLKMEEECKLAAEARSCTGVLAIHPRAKDIKIDNMAITFHGHEMLKDTKLELNSGRRYGLIGANGCGKSTLLAAIANREIPIPDHIDIFYVSREMPASNKTALQAVKEVDEERIRLEKLADELATSEEDEAQEYLMEVYERLDELGADTAEAKAANILHGLGFTHTMMEKKCRDFSGGWRMRIALARALFVKPHLLLLDEPTNHLDLDACVWLEEELKNYKTILLLISHSQDFMNGVCSNTIHMHQEVLNYYGGDYDTFIRTREELLENQLKQYNWEQDQIAHMKNYIARFGHGSAKLARQAQSKEKTLAKMVAAGLTEKVSKDNSISFFFPDCGKIPPPVIMVQNVSFRYNENTPWIYKNLEFGIDLDTRLALVGPNGAGKSTLLKLLLGDLTPTSGMIRKNTHLRIANYHQHLHEILDLDACPIDYMMAQFPELKERDEVRKIIGRYGLTGKMQVAPIRQLSDGQRCRVVFAWLARQVPHLLLLDEPTNHLDMETIDALADAINAFEGGLVLVSHDFRLISQVAQEIWICEKETVTPWKGDILSYKEMLKKKVLKESEKRKKLF</sequence>
<dbReference type="FunFam" id="3.40.50.300:FF:000683">
    <property type="entry name" value="Abc transporter f family member 1"/>
    <property type="match status" value="1"/>
</dbReference>
<dbReference type="InterPro" id="IPR003439">
    <property type="entry name" value="ABC_transporter-like_ATP-bd"/>
</dbReference>
<dbReference type="PANTHER" id="PTHR19211:SF15">
    <property type="entry name" value="ATP-BINDING CASSETTE SUB-FAMILY F MEMBER 2"/>
    <property type="match status" value="1"/>
</dbReference>
<protein>
    <recommendedName>
        <fullName evidence="7">ABC transporter domain-containing protein</fullName>
    </recommendedName>
</protein>
<feature type="domain" description="ABC transporter" evidence="7">
    <location>
        <begin position="407"/>
        <end position="624"/>
    </location>
</feature>
<evidence type="ECO:0000256" key="2">
    <source>
        <dbReference type="ARBA" id="ARBA00022737"/>
    </source>
</evidence>
<evidence type="ECO:0000256" key="5">
    <source>
        <dbReference type="SAM" id="Coils"/>
    </source>
</evidence>
<dbReference type="SMART" id="SM00382">
    <property type="entry name" value="AAA"/>
    <property type="match status" value="2"/>
</dbReference>
<evidence type="ECO:0000313" key="8">
    <source>
        <dbReference type="EMBL" id="CAL4118679.1"/>
    </source>
</evidence>
<dbReference type="InterPro" id="IPR032781">
    <property type="entry name" value="ABC_tran_Xtn"/>
</dbReference>
<reference evidence="8 9" key="1">
    <citation type="submission" date="2024-05" db="EMBL/GenBank/DDBJ databases">
        <authorList>
            <person name="Wallberg A."/>
        </authorList>
    </citation>
    <scope>NUCLEOTIDE SEQUENCE [LARGE SCALE GENOMIC DNA]</scope>
</reference>
<keyword evidence="5" id="KW-0175">Coiled coil</keyword>
<keyword evidence="2" id="KW-0677">Repeat</keyword>
<evidence type="ECO:0000256" key="1">
    <source>
        <dbReference type="ARBA" id="ARBA00011054"/>
    </source>
</evidence>
<dbReference type="Pfam" id="PF12848">
    <property type="entry name" value="ABC_tran_Xtn"/>
    <property type="match status" value="1"/>
</dbReference>
<evidence type="ECO:0000256" key="3">
    <source>
        <dbReference type="ARBA" id="ARBA00022741"/>
    </source>
</evidence>
<dbReference type="Gene3D" id="3.40.50.300">
    <property type="entry name" value="P-loop containing nucleotide triphosphate hydrolases"/>
    <property type="match status" value="2"/>
</dbReference>
<dbReference type="CDD" id="cd03221">
    <property type="entry name" value="ABCF_EF-3"/>
    <property type="match status" value="2"/>
</dbReference>
<comment type="similarity">
    <text evidence="1">Belongs to the ABC transporter superfamily. ABCF family. EF3 subfamily.</text>
</comment>
<dbReference type="SUPFAM" id="SSF52540">
    <property type="entry name" value="P-loop containing nucleoside triphosphate hydrolases"/>
    <property type="match status" value="2"/>
</dbReference>
<keyword evidence="9" id="KW-1185">Reference proteome</keyword>
<keyword evidence="3" id="KW-0547">Nucleotide-binding</keyword>